<feature type="transmembrane region" description="Helical" evidence="1">
    <location>
        <begin position="43"/>
        <end position="66"/>
    </location>
</feature>
<organism evidence="3 4">
    <name type="scientific">Falsochrobactrum tianjinense</name>
    <dbReference type="NCBI Taxonomy" id="2706015"/>
    <lineage>
        <taxon>Bacteria</taxon>
        <taxon>Pseudomonadati</taxon>
        <taxon>Pseudomonadota</taxon>
        <taxon>Alphaproteobacteria</taxon>
        <taxon>Hyphomicrobiales</taxon>
        <taxon>Brucellaceae</taxon>
        <taxon>Falsochrobactrum</taxon>
    </lineage>
</organism>
<proteinExistence type="predicted"/>
<name>A0A949PRY2_9HYPH</name>
<evidence type="ECO:0000313" key="3">
    <source>
        <dbReference type="EMBL" id="MBV2143780.1"/>
    </source>
</evidence>
<dbReference type="Pfam" id="PF00892">
    <property type="entry name" value="EamA"/>
    <property type="match status" value="1"/>
</dbReference>
<protein>
    <submittedName>
        <fullName evidence="3">EamA family transporter</fullName>
    </submittedName>
</protein>
<dbReference type="EMBL" id="JAHRVA010000003">
    <property type="protein sequence ID" value="MBV2143780.1"/>
    <property type="molecule type" value="Genomic_DNA"/>
</dbReference>
<dbReference type="Proteomes" id="UP000752297">
    <property type="component" value="Unassembled WGS sequence"/>
</dbReference>
<keyword evidence="1" id="KW-0472">Membrane</keyword>
<evidence type="ECO:0000256" key="1">
    <source>
        <dbReference type="SAM" id="Phobius"/>
    </source>
</evidence>
<evidence type="ECO:0000259" key="2">
    <source>
        <dbReference type="Pfam" id="PF00892"/>
    </source>
</evidence>
<keyword evidence="4" id="KW-1185">Reference proteome</keyword>
<feature type="transmembrane region" description="Helical" evidence="1">
    <location>
        <begin position="73"/>
        <end position="92"/>
    </location>
</feature>
<feature type="transmembrane region" description="Helical" evidence="1">
    <location>
        <begin position="98"/>
        <end position="116"/>
    </location>
</feature>
<dbReference type="AlphaFoldDB" id="A0A949PRY2"/>
<sequence>MNPLVLFASMIFAVSLGVGQLFFKFAAEDIKLRLSVSWLHALVSPWLISALLLYSLTTLLWIWVLSQSELSKAYPFALLGAAFVPILSYFVLGESLSISFFIGMFLVVIGIIIINFF</sequence>
<gene>
    <name evidence="3" type="ORF">KUG47_09750</name>
</gene>
<keyword evidence="1" id="KW-1133">Transmembrane helix</keyword>
<dbReference type="RefSeq" id="WP_217677756.1">
    <property type="nucleotide sequence ID" value="NZ_JAHRVA010000003.1"/>
</dbReference>
<dbReference type="GO" id="GO:0016020">
    <property type="term" value="C:membrane"/>
    <property type="evidence" value="ECO:0007669"/>
    <property type="project" value="InterPro"/>
</dbReference>
<comment type="caution">
    <text evidence="3">The sequence shown here is derived from an EMBL/GenBank/DDBJ whole genome shotgun (WGS) entry which is preliminary data.</text>
</comment>
<reference evidence="3 4" key="1">
    <citation type="submission" date="2021-06" db="EMBL/GenBank/DDBJ databases">
        <title>Falsochrobactrum tianjin sp.nov., a new petroleum-degrading bacteria isolated from oily soils.</title>
        <authorList>
            <person name="Chen G."/>
            <person name="Chen H."/>
            <person name="Tian J."/>
            <person name="Qing J."/>
            <person name="Zhong L."/>
            <person name="Ma W."/>
            <person name="Song Y."/>
            <person name="Cui X."/>
            <person name="Yan B."/>
        </authorList>
    </citation>
    <scope>NUCLEOTIDE SEQUENCE [LARGE SCALE GENOMIC DNA]</scope>
    <source>
        <strain evidence="3 4">TDYN1</strain>
    </source>
</reference>
<dbReference type="InterPro" id="IPR000620">
    <property type="entry name" value="EamA_dom"/>
</dbReference>
<keyword evidence="1" id="KW-0812">Transmembrane</keyword>
<accession>A0A949PRY2</accession>
<evidence type="ECO:0000313" key="4">
    <source>
        <dbReference type="Proteomes" id="UP000752297"/>
    </source>
</evidence>
<feature type="domain" description="EamA" evidence="2">
    <location>
        <begin position="7"/>
        <end position="115"/>
    </location>
</feature>